<evidence type="ECO:0000313" key="2">
    <source>
        <dbReference type="EMBL" id="MDY0882937.1"/>
    </source>
</evidence>
<evidence type="ECO:0000256" key="1">
    <source>
        <dbReference type="SAM" id="Phobius"/>
    </source>
</evidence>
<dbReference type="NCBIfam" id="TIGR02122">
    <property type="entry name" value="TRAP_TAXI"/>
    <property type="match status" value="1"/>
</dbReference>
<proteinExistence type="predicted"/>
<gene>
    <name evidence="2" type="ORF">SMD27_08780</name>
</gene>
<dbReference type="PANTHER" id="PTHR42941:SF1">
    <property type="entry name" value="SLL1037 PROTEIN"/>
    <property type="match status" value="1"/>
</dbReference>
<sequence>MLQRVTKSLRSTWNRWGIRRIYGAAIILAGVTALGGLSLMDGLVSQVSAQDVTYFRIGTSRPGSHLFNIAAEIGNAISNPTGGADCAPTDACGVPGVVGMAQTTAGAIESLQQLREGGLDAAIVQADLVALAAQGKGPFKEAGPDPDLRAIATVGDVALQVIVPAASPIKTLADLKGKRVATNPAESDGAISISQIFTTLGLTSRRVKLLPMELSEAASQLAAGKVDAIAIVERPDLAEITSIAEHMPIRLIPVGAAEKAKIGTDRRDLLLAHLPAGTDATSGETDTFIVPVLFVVTTKTDNTVAHELARTLVVPQRDTKLTSNPAASKPDAHVESTVIPLHPGVEQLLGTTN</sequence>
<feature type="transmembrane region" description="Helical" evidence="1">
    <location>
        <begin position="21"/>
        <end position="40"/>
    </location>
</feature>
<keyword evidence="1" id="KW-0812">Transmembrane</keyword>
<dbReference type="Pfam" id="PF16868">
    <property type="entry name" value="NMT1_3"/>
    <property type="match status" value="1"/>
</dbReference>
<dbReference type="SUPFAM" id="SSF53850">
    <property type="entry name" value="Periplasmic binding protein-like II"/>
    <property type="match status" value="1"/>
</dbReference>
<name>A0ABU5EAK4_9PROT</name>
<keyword evidence="1" id="KW-0472">Membrane</keyword>
<keyword evidence="3" id="KW-1185">Reference proteome</keyword>
<evidence type="ECO:0000313" key="3">
    <source>
        <dbReference type="Proteomes" id="UP001279642"/>
    </source>
</evidence>
<keyword evidence="1" id="KW-1133">Transmembrane helix</keyword>
<comment type="caution">
    <text evidence="2">The sequence shown here is derived from an EMBL/GenBank/DDBJ whole genome shotgun (WGS) entry which is preliminary data.</text>
</comment>
<reference evidence="2 3" key="1">
    <citation type="journal article" date="2016" name="Antonie Van Leeuwenhoek">
        <title>Dongia soli sp. nov., isolated from soil from Dokdo, Korea.</title>
        <authorList>
            <person name="Kim D.U."/>
            <person name="Lee H."/>
            <person name="Kim H."/>
            <person name="Kim S.G."/>
            <person name="Ka J.O."/>
        </authorList>
    </citation>
    <scope>NUCLEOTIDE SEQUENCE [LARGE SCALE GENOMIC DNA]</scope>
    <source>
        <strain evidence="2 3">D78</strain>
    </source>
</reference>
<accession>A0ABU5EAK4</accession>
<dbReference type="Proteomes" id="UP001279642">
    <property type="component" value="Unassembled WGS sequence"/>
</dbReference>
<organism evidence="2 3">
    <name type="scientific">Dongia soli</name>
    <dbReference type="NCBI Taxonomy" id="600628"/>
    <lineage>
        <taxon>Bacteria</taxon>
        <taxon>Pseudomonadati</taxon>
        <taxon>Pseudomonadota</taxon>
        <taxon>Alphaproteobacteria</taxon>
        <taxon>Rhodospirillales</taxon>
        <taxon>Dongiaceae</taxon>
        <taxon>Dongia</taxon>
    </lineage>
</organism>
<dbReference type="RefSeq" id="WP_320507995.1">
    <property type="nucleotide sequence ID" value="NZ_JAXCLW010000002.1"/>
</dbReference>
<dbReference type="InterPro" id="IPR011852">
    <property type="entry name" value="TRAP_TAXI"/>
</dbReference>
<dbReference type="Gene3D" id="3.40.190.10">
    <property type="entry name" value="Periplasmic binding protein-like II"/>
    <property type="match status" value="2"/>
</dbReference>
<dbReference type="EMBL" id="JAXCLW010000002">
    <property type="protein sequence ID" value="MDY0882937.1"/>
    <property type="molecule type" value="Genomic_DNA"/>
</dbReference>
<dbReference type="PANTHER" id="PTHR42941">
    <property type="entry name" value="SLL1037 PROTEIN"/>
    <property type="match status" value="1"/>
</dbReference>
<protein>
    <submittedName>
        <fullName evidence="2">TAXI family TRAP transporter solute-binding subunit</fullName>
    </submittedName>
</protein>